<evidence type="ECO:0000256" key="2">
    <source>
        <dbReference type="ARBA" id="ARBA00022737"/>
    </source>
</evidence>
<dbReference type="Gene3D" id="2.130.10.10">
    <property type="entry name" value="YVTN repeat-like/Quinoprotein amine dehydrogenase"/>
    <property type="match status" value="2"/>
</dbReference>
<proteinExistence type="predicted"/>
<dbReference type="InterPro" id="IPR019775">
    <property type="entry name" value="WD40_repeat_CS"/>
</dbReference>
<keyword evidence="2" id="KW-0677">Repeat</keyword>
<keyword evidence="1 4" id="KW-0853">WD repeat</keyword>
<feature type="repeat" description="WD" evidence="4">
    <location>
        <begin position="92"/>
        <end position="133"/>
    </location>
</feature>
<reference evidence="6" key="1">
    <citation type="journal article" date="2023" name="Mol. Biol. Evol.">
        <title>Third-Generation Sequencing Reveals the Adaptive Role of the Epigenome in Three Deep-Sea Polychaetes.</title>
        <authorList>
            <person name="Perez M."/>
            <person name="Aroh O."/>
            <person name="Sun Y."/>
            <person name="Lan Y."/>
            <person name="Juniper S.K."/>
            <person name="Young C.R."/>
            <person name="Angers B."/>
            <person name="Qian P.Y."/>
        </authorList>
    </citation>
    <scope>NUCLEOTIDE SEQUENCE</scope>
    <source>
        <strain evidence="6">R07B-5</strain>
    </source>
</reference>
<feature type="compositionally biased region" description="Acidic residues" evidence="5">
    <location>
        <begin position="296"/>
        <end position="351"/>
    </location>
</feature>
<organism evidence="6 7">
    <name type="scientific">Ridgeia piscesae</name>
    <name type="common">Tubeworm</name>
    <dbReference type="NCBI Taxonomy" id="27915"/>
    <lineage>
        <taxon>Eukaryota</taxon>
        <taxon>Metazoa</taxon>
        <taxon>Spiralia</taxon>
        <taxon>Lophotrochozoa</taxon>
        <taxon>Annelida</taxon>
        <taxon>Polychaeta</taxon>
        <taxon>Sedentaria</taxon>
        <taxon>Canalipalpata</taxon>
        <taxon>Sabellida</taxon>
        <taxon>Siboglinidae</taxon>
        <taxon>Ridgeia</taxon>
    </lineage>
</organism>
<feature type="compositionally biased region" description="Basic and acidic residues" evidence="5">
    <location>
        <begin position="284"/>
        <end position="295"/>
    </location>
</feature>
<dbReference type="PANTHER" id="PTHR44675:SF1">
    <property type="entry name" value="P21-ACTIVATED PROTEIN KINASE-INTERACTING PROTEIN 1"/>
    <property type="match status" value="1"/>
</dbReference>
<dbReference type="InterPro" id="IPR015943">
    <property type="entry name" value="WD40/YVTN_repeat-like_dom_sf"/>
</dbReference>
<evidence type="ECO:0000256" key="3">
    <source>
        <dbReference type="ARBA" id="ARBA00045213"/>
    </source>
</evidence>
<dbReference type="InterPro" id="IPR036322">
    <property type="entry name" value="WD40_repeat_dom_sf"/>
</dbReference>
<dbReference type="SUPFAM" id="SSF50978">
    <property type="entry name" value="WD40 repeat-like"/>
    <property type="match status" value="1"/>
</dbReference>
<dbReference type="PROSITE" id="PS50082">
    <property type="entry name" value="WD_REPEATS_2"/>
    <property type="match status" value="3"/>
</dbReference>
<protein>
    <recommendedName>
        <fullName evidence="8">P21-activated protein kinase-interacting protein 1-like</fullName>
    </recommendedName>
</protein>
<comment type="caution">
    <text evidence="6">The sequence shown here is derived from an EMBL/GenBank/DDBJ whole genome shotgun (WGS) entry which is preliminary data.</text>
</comment>
<evidence type="ECO:0008006" key="8">
    <source>
        <dbReference type="Google" id="ProtNLM"/>
    </source>
</evidence>
<dbReference type="InterPro" id="IPR051959">
    <property type="entry name" value="PAK1-Kinase_Regulator"/>
</dbReference>
<evidence type="ECO:0000256" key="1">
    <source>
        <dbReference type="ARBA" id="ARBA00022574"/>
    </source>
</evidence>
<evidence type="ECO:0000313" key="6">
    <source>
        <dbReference type="EMBL" id="KAK2188551.1"/>
    </source>
</evidence>
<feature type="non-terminal residue" evidence="6">
    <location>
        <position position="391"/>
    </location>
</feature>
<feature type="region of interest" description="Disordered" evidence="5">
    <location>
        <begin position="284"/>
        <end position="391"/>
    </location>
</feature>
<evidence type="ECO:0000313" key="7">
    <source>
        <dbReference type="Proteomes" id="UP001209878"/>
    </source>
</evidence>
<comment type="function">
    <text evidence="3">Negatively regulates the PAK1 kinase. PAK1 is a member of the PAK kinase family, which has been shown to play a positive role in the regulation of signaling pathways involving MAPK8 and RELA. PAK1 exists as an inactive homodimer, which is activated by binding of small GTPases such as CDC42 to an N-terminal regulatory domain. PAK1IP1 also binds to the N-terminus of PAK1, and inhibits the specific activation of PAK1 by CDC42. May be involved in ribosomal large subunit assembly.</text>
</comment>
<name>A0AAD9P5I7_RIDPI</name>
<evidence type="ECO:0000256" key="5">
    <source>
        <dbReference type="SAM" id="MobiDB-lite"/>
    </source>
</evidence>
<dbReference type="PROSITE" id="PS50294">
    <property type="entry name" value="WD_REPEATS_REGION"/>
    <property type="match status" value="2"/>
</dbReference>
<keyword evidence="7" id="KW-1185">Reference proteome</keyword>
<dbReference type="SMART" id="SM00320">
    <property type="entry name" value="WD40"/>
    <property type="match status" value="5"/>
</dbReference>
<dbReference type="Pfam" id="PF00400">
    <property type="entry name" value="WD40"/>
    <property type="match status" value="4"/>
</dbReference>
<evidence type="ECO:0000256" key="4">
    <source>
        <dbReference type="PROSITE-ProRule" id="PRU00221"/>
    </source>
</evidence>
<accession>A0AAD9P5I7</accession>
<dbReference type="InterPro" id="IPR001680">
    <property type="entry name" value="WD40_rpt"/>
</dbReference>
<feature type="repeat" description="WD" evidence="4">
    <location>
        <begin position="10"/>
        <end position="50"/>
    </location>
</feature>
<dbReference type="AlphaFoldDB" id="A0AAD9P5I7"/>
<dbReference type="EMBL" id="JAODUO010000129">
    <property type="protein sequence ID" value="KAK2188551.1"/>
    <property type="molecule type" value="Genomic_DNA"/>
</dbReference>
<feature type="repeat" description="WD" evidence="4">
    <location>
        <begin position="51"/>
        <end position="91"/>
    </location>
</feature>
<dbReference type="CDD" id="cd00200">
    <property type="entry name" value="WD40"/>
    <property type="match status" value="1"/>
</dbReference>
<dbReference type="Proteomes" id="UP001209878">
    <property type="component" value="Unassembled WGS sequence"/>
</dbReference>
<dbReference type="PANTHER" id="PTHR44675">
    <property type="entry name" value="PAK1 INTERACTING PROTEIN 1"/>
    <property type="match status" value="1"/>
</dbReference>
<gene>
    <name evidence="6" type="ORF">NP493_129g04013</name>
</gene>
<sequence>GVSLETSFTDHSHTGCVKTVAISKRGILASGSSDETIKLFNLRKRREIGTLMHHKGSVTSLKFHAKTHMFSTSEDGTVGIWQVGKWECLKTLKGHKGPVYSVAIHPSGKLALSAGKDKTLRTWNLMTAKAAYVTNIKEVADIVLWSPDASVYVIVADRKLDIYSVETAAVIHTIHSSFRVSAVAFLQEDTLAVGGEEGKVQLYDINTTKMVYEFDTKTNRIKGLACGPCVDDPDGVRLATASSDGWLKVWTLTHSKAGWSSELHTEIDTKFRLICLAVLPEKKQQAQKTEGKKDEDKDEEKGESEEDGEEEEEGESDEEIEGSDEEEVNLSEDDEALSGVDDEESSEEEAEVPIPEPKVKSGKKTVSRTEKKQTKRKASAVKESGTKKKRK</sequence>
<dbReference type="PROSITE" id="PS00678">
    <property type="entry name" value="WD_REPEATS_1"/>
    <property type="match status" value="1"/>
</dbReference>